<dbReference type="SUPFAM" id="SSF46785">
    <property type="entry name" value="Winged helix' DNA-binding domain"/>
    <property type="match status" value="1"/>
</dbReference>
<dbReference type="Proteomes" id="UP000192756">
    <property type="component" value="Unassembled WGS sequence"/>
</dbReference>
<gene>
    <name evidence="2" type="ORF">SAMN04488524_0765</name>
</gene>
<evidence type="ECO:0000313" key="2">
    <source>
        <dbReference type="EMBL" id="SMC48425.1"/>
    </source>
</evidence>
<dbReference type="RefSeq" id="WP_084237071.1">
    <property type="nucleotide sequence ID" value="NZ_FWXT01000001.1"/>
</dbReference>
<protein>
    <submittedName>
        <fullName evidence="2">Transcriptional regulator, ArsR family</fullName>
    </submittedName>
</protein>
<dbReference type="AlphaFoldDB" id="A0A1W1ZIR6"/>
<sequence>MKIRRDVFQAIADPVRREIIQRVAPEPLNLNAVAESFEISRQAISKHIQILTECGLVVITQKGRERFCEVQLEKLVEVTDWVEQSRKQWVSKFDKLDNYLKKIQTKSKDDGTS</sequence>
<dbReference type="GO" id="GO:0003700">
    <property type="term" value="F:DNA-binding transcription factor activity"/>
    <property type="evidence" value="ECO:0007669"/>
    <property type="project" value="InterPro"/>
</dbReference>
<keyword evidence="3" id="KW-1185">Reference proteome</keyword>
<dbReference type="InterPro" id="IPR001845">
    <property type="entry name" value="HTH_ArsR_DNA-bd_dom"/>
</dbReference>
<proteinExistence type="predicted"/>
<evidence type="ECO:0000259" key="1">
    <source>
        <dbReference type="PROSITE" id="PS50987"/>
    </source>
</evidence>
<reference evidence="3" key="1">
    <citation type="submission" date="2017-04" db="EMBL/GenBank/DDBJ databases">
        <authorList>
            <person name="Varghese N."/>
            <person name="Submissions S."/>
        </authorList>
    </citation>
    <scope>NUCLEOTIDE SEQUENCE [LARGE SCALE GENOMIC DNA]</scope>
    <source>
        <strain evidence="3">DSM 12126</strain>
    </source>
</reference>
<dbReference type="PANTHER" id="PTHR38600">
    <property type="entry name" value="TRANSCRIPTIONAL REGULATORY PROTEIN"/>
    <property type="match status" value="1"/>
</dbReference>
<evidence type="ECO:0000313" key="3">
    <source>
        <dbReference type="Proteomes" id="UP000192756"/>
    </source>
</evidence>
<accession>A0A1W1ZIR6</accession>
<name>A0A1W1ZIR6_9SPHI</name>
<dbReference type="CDD" id="cd00090">
    <property type="entry name" value="HTH_ARSR"/>
    <property type="match status" value="1"/>
</dbReference>
<dbReference type="Pfam" id="PF12840">
    <property type="entry name" value="HTH_20"/>
    <property type="match status" value="1"/>
</dbReference>
<dbReference type="SMART" id="SM00418">
    <property type="entry name" value="HTH_ARSR"/>
    <property type="match status" value="1"/>
</dbReference>
<dbReference type="OrthoDB" id="9799175at2"/>
<dbReference type="STRING" id="151894.SAMN04488524_0765"/>
<dbReference type="EMBL" id="FWXT01000001">
    <property type="protein sequence ID" value="SMC48425.1"/>
    <property type="molecule type" value="Genomic_DNA"/>
</dbReference>
<organism evidence="2 3">
    <name type="scientific">Pedobacter africanus</name>
    <dbReference type="NCBI Taxonomy" id="151894"/>
    <lineage>
        <taxon>Bacteria</taxon>
        <taxon>Pseudomonadati</taxon>
        <taxon>Bacteroidota</taxon>
        <taxon>Sphingobacteriia</taxon>
        <taxon>Sphingobacteriales</taxon>
        <taxon>Sphingobacteriaceae</taxon>
        <taxon>Pedobacter</taxon>
    </lineage>
</organism>
<dbReference type="NCBIfam" id="NF033788">
    <property type="entry name" value="HTH_metalloreg"/>
    <property type="match status" value="1"/>
</dbReference>
<dbReference type="PANTHER" id="PTHR38600:SF2">
    <property type="entry name" value="SLL0088 PROTEIN"/>
    <property type="match status" value="1"/>
</dbReference>
<dbReference type="Gene3D" id="1.10.10.10">
    <property type="entry name" value="Winged helix-like DNA-binding domain superfamily/Winged helix DNA-binding domain"/>
    <property type="match status" value="1"/>
</dbReference>
<dbReference type="InterPro" id="IPR036390">
    <property type="entry name" value="WH_DNA-bd_sf"/>
</dbReference>
<dbReference type="InterPro" id="IPR036388">
    <property type="entry name" value="WH-like_DNA-bd_sf"/>
</dbReference>
<feature type="domain" description="HTH arsR-type" evidence="1">
    <location>
        <begin position="1"/>
        <end position="90"/>
    </location>
</feature>
<dbReference type="PRINTS" id="PR00778">
    <property type="entry name" value="HTHARSR"/>
</dbReference>
<dbReference type="InterPro" id="IPR011991">
    <property type="entry name" value="ArsR-like_HTH"/>
</dbReference>
<dbReference type="PROSITE" id="PS50987">
    <property type="entry name" value="HTH_ARSR_2"/>
    <property type="match status" value="1"/>
</dbReference>